<feature type="region of interest" description="Disordered" evidence="1">
    <location>
        <begin position="151"/>
        <end position="197"/>
    </location>
</feature>
<evidence type="ECO:0000256" key="1">
    <source>
        <dbReference type="SAM" id="MobiDB-lite"/>
    </source>
</evidence>
<keyword evidence="3" id="KW-1185">Reference proteome</keyword>
<dbReference type="EMBL" id="JAINDJ010000004">
    <property type="protein sequence ID" value="KAG9449200.1"/>
    <property type="molecule type" value="Genomic_DNA"/>
</dbReference>
<accession>A0AAV7EM75</accession>
<gene>
    <name evidence="2" type="ORF">H6P81_009165</name>
</gene>
<name>A0AAV7EM75_ARIFI</name>
<feature type="compositionally biased region" description="Polar residues" evidence="1">
    <location>
        <begin position="156"/>
        <end position="168"/>
    </location>
</feature>
<evidence type="ECO:0000313" key="2">
    <source>
        <dbReference type="EMBL" id="KAG9449200.1"/>
    </source>
</evidence>
<dbReference type="Proteomes" id="UP000825729">
    <property type="component" value="Unassembled WGS sequence"/>
</dbReference>
<reference evidence="2 3" key="1">
    <citation type="submission" date="2021-07" db="EMBL/GenBank/DDBJ databases">
        <title>The Aristolochia fimbriata genome: insights into angiosperm evolution, floral development and chemical biosynthesis.</title>
        <authorList>
            <person name="Jiao Y."/>
        </authorList>
    </citation>
    <scope>NUCLEOTIDE SEQUENCE [LARGE SCALE GENOMIC DNA]</scope>
    <source>
        <strain evidence="2">IBCAS-2021</strain>
        <tissue evidence="2">Leaf</tissue>
    </source>
</reference>
<evidence type="ECO:0000313" key="3">
    <source>
        <dbReference type="Proteomes" id="UP000825729"/>
    </source>
</evidence>
<dbReference type="AlphaFoldDB" id="A0AAV7EM75"/>
<proteinExistence type="predicted"/>
<organism evidence="2 3">
    <name type="scientific">Aristolochia fimbriata</name>
    <name type="common">White veined hardy Dutchman's pipe vine</name>
    <dbReference type="NCBI Taxonomy" id="158543"/>
    <lineage>
        <taxon>Eukaryota</taxon>
        <taxon>Viridiplantae</taxon>
        <taxon>Streptophyta</taxon>
        <taxon>Embryophyta</taxon>
        <taxon>Tracheophyta</taxon>
        <taxon>Spermatophyta</taxon>
        <taxon>Magnoliopsida</taxon>
        <taxon>Magnoliidae</taxon>
        <taxon>Piperales</taxon>
        <taxon>Aristolochiaceae</taxon>
        <taxon>Aristolochia</taxon>
    </lineage>
</organism>
<sequence length="390" mass="43082">MTPSSLPIVLNEDVRERKYQIWELIVSLVTASSPEVSELKNVKNRRQNGETNERQWRKYLRQKCNRLGEAVRGKAVIDGGFGVVGGGRNRGVFAVRRCTVQRRRLPPEALFVSSVTRTPNPKARGSVKQVMPGVTFKTVDHHGEPCVNRRELGSPTPLSTFPFSLSNGHGTGKDDDEDGDEGISSGINDEPPGTHGAEILPFGLEAEGQEAEPPLALHVHGLHDSSAVRAAPRRLLRPQHPLLLVAQKHYTHLNRPKRRIDGAKRRKRFLPSKPDCSFAFEAGIYRTEGLSHSLTLSLLPCWLAHVSLIRFNLFYFWVSEFSGFLTSEGVGIAADIASCQGSALTTVYRVEPSSVERVQMQTADFAKLSIGWVASCKETDAERCVRGTAV</sequence>
<protein>
    <submittedName>
        <fullName evidence="2">Uncharacterized protein</fullName>
    </submittedName>
</protein>
<comment type="caution">
    <text evidence="2">The sequence shown here is derived from an EMBL/GenBank/DDBJ whole genome shotgun (WGS) entry which is preliminary data.</text>
</comment>